<comment type="caution">
    <text evidence="2">The sequence shown here is derived from an EMBL/GenBank/DDBJ whole genome shotgun (WGS) entry which is preliminary data.</text>
</comment>
<proteinExistence type="predicted"/>
<dbReference type="InterPro" id="IPR054339">
    <property type="entry name" value="GMT_wHTH"/>
</dbReference>
<reference evidence="2" key="1">
    <citation type="journal article" date="2015" name="Nature">
        <title>Complex archaea that bridge the gap between prokaryotes and eukaryotes.</title>
        <authorList>
            <person name="Spang A."/>
            <person name="Saw J.H."/>
            <person name="Jorgensen S.L."/>
            <person name="Zaremba-Niedzwiedzka K."/>
            <person name="Martijn J."/>
            <person name="Lind A.E."/>
            <person name="van Eijk R."/>
            <person name="Schleper C."/>
            <person name="Guy L."/>
            <person name="Ettema T.J."/>
        </authorList>
    </citation>
    <scope>NUCLEOTIDE SEQUENCE</scope>
</reference>
<sequence length="114" mass="13390">MKAIMHTSGTEGRFGYFGPAEGQLLLENFFEIDTLCNYMLEKYNNKTISFIDLIHENLMETTFIRKHYRDAILQLEKKFQIQIRKKGPRGGINEDTVILFRKPKNLLSYIGKKK</sequence>
<dbReference type="AlphaFoldDB" id="A0A0F9AIG6"/>
<protein>
    <recommendedName>
        <fullName evidence="1">GMT-like wHTH domain-containing protein</fullName>
    </recommendedName>
</protein>
<dbReference type="EMBL" id="LAZR01045763">
    <property type="protein sequence ID" value="KKK98100.1"/>
    <property type="molecule type" value="Genomic_DNA"/>
</dbReference>
<evidence type="ECO:0000259" key="1">
    <source>
        <dbReference type="Pfam" id="PF22560"/>
    </source>
</evidence>
<gene>
    <name evidence="2" type="ORF">LCGC14_2646140</name>
</gene>
<feature type="domain" description="GMT-like wHTH" evidence="1">
    <location>
        <begin position="30"/>
        <end position="85"/>
    </location>
</feature>
<name>A0A0F9AIG6_9ZZZZ</name>
<organism evidence="2">
    <name type="scientific">marine sediment metagenome</name>
    <dbReference type="NCBI Taxonomy" id="412755"/>
    <lineage>
        <taxon>unclassified sequences</taxon>
        <taxon>metagenomes</taxon>
        <taxon>ecological metagenomes</taxon>
    </lineage>
</organism>
<accession>A0A0F9AIG6</accession>
<dbReference type="Pfam" id="PF22560">
    <property type="entry name" value="GMT-wHTH"/>
    <property type="match status" value="1"/>
</dbReference>
<evidence type="ECO:0000313" key="2">
    <source>
        <dbReference type="EMBL" id="KKK98100.1"/>
    </source>
</evidence>